<evidence type="ECO:0000256" key="12">
    <source>
        <dbReference type="ARBA" id="ARBA00023004"/>
    </source>
</evidence>
<feature type="binding site" description="axial binding residue" evidence="17">
    <location>
        <position position="197"/>
    </location>
    <ligand>
        <name>heme b</name>
        <dbReference type="ChEBI" id="CHEBI:60344"/>
    </ligand>
    <ligandPart>
        <name>Fe</name>
        <dbReference type="ChEBI" id="CHEBI:18248"/>
    </ligandPart>
</feature>
<evidence type="ECO:0000256" key="14">
    <source>
        <dbReference type="ARBA" id="ARBA00023180"/>
    </source>
</evidence>
<feature type="disulfide bond" evidence="19">
    <location>
        <begin position="125"/>
        <end position="318"/>
    </location>
</feature>
<dbReference type="FunFam" id="1.10.520.10:FF:000009">
    <property type="entry name" value="Peroxidase"/>
    <property type="match status" value="1"/>
</dbReference>
<feature type="signal peptide" evidence="20">
    <location>
        <begin position="1"/>
        <end position="24"/>
    </location>
</feature>
<evidence type="ECO:0000259" key="21">
    <source>
        <dbReference type="PROSITE" id="PS50873"/>
    </source>
</evidence>
<gene>
    <name evidence="22" type="ORF">ERUC_LOCUS43776</name>
</gene>
<feature type="binding site" evidence="17">
    <location>
        <position position="198"/>
    </location>
    <ligand>
        <name>Ca(2+)</name>
        <dbReference type="ChEBI" id="CHEBI:29108"/>
        <label>2</label>
    </ligand>
</feature>
<evidence type="ECO:0000256" key="19">
    <source>
        <dbReference type="PIRSR" id="PIRSR600823-5"/>
    </source>
</evidence>
<dbReference type="PRINTS" id="PR00461">
    <property type="entry name" value="PLPEROXIDASE"/>
</dbReference>
<comment type="subcellular location">
    <subcellularLocation>
        <location evidence="20">Secreted</location>
    </subcellularLocation>
    <subcellularLocation>
        <location evidence="3">Vacuole</location>
    </subcellularLocation>
</comment>
<comment type="catalytic activity">
    <reaction evidence="1 20">
        <text>2 a phenolic donor + H2O2 = 2 a phenolic radical donor + 2 H2O</text>
        <dbReference type="Rhea" id="RHEA:56136"/>
        <dbReference type="ChEBI" id="CHEBI:15377"/>
        <dbReference type="ChEBI" id="CHEBI:16240"/>
        <dbReference type="ChEBI" id="CHEBI:139520"/>
        <dbReference type="ChEBI" id="CHEBI:139521"/>
        <dbReference type="EC" id="1.11.1.7"/>
    </reaction>
</comment>
<feature type="binding site" evidence="17">
    <location>
        <position position="74"/>
    </location>
    <ligand>
        <name>Ca(2+)</name>
        <dbReference type="ChEBI" id="CHEBI:29108"/>
        <label>1</label>
    </ligand>
</feature>
<evidence type="ECO:0000256" key="7">
    <source>
        <dbReference type="ARBA" id="ARBA00022559"/>
    </source>
</evidence>
<keyword evidence="12 17" id="KW-0408">Iron</keyword>
<name>A0ABC8M698_ERUVS</name>
<protein>
    <recommendedName>
        <fullName evidence="5 20">Peroxidase</fullName>
        <ecNumber evidence="5 20">1.11.1.7</ecNumber>
    </recommendedName>
</protein>
<feature type="binding site" evidence="17">
    <location>
        <position position="78"/>
    </location>
    <ligand>
        <name>Ca(2+)</name>
        <dbReference type="ChEBI" id="CHEBI:29108"/>
        <label>1</label>
    </ligand>
</feature>
<keyword evidence="14" id="KW-0325">Glycoprotein</keyword>
<feature type="binding site" evidence="17">
    <location>
        <position position="250"/>
    </location>
    <ligand>
        <name>Ca(2+)</name>
        <dbReference type="ChEBI" id="CHEBI:29108"/>
        <label>2</label>
    </ligand>
</feature>
<evidence type="ECO:0000256" key="16">
    <source>
        <dbReference type="PIRSR" id="PIRSR600823-2"/>
    </source>
</evidence>
<feature type="disulfide bond" evidence="19">
    <location>
        <begin position="204"/>
        <end position="229"/>
    </location>
</feature>
<comment type="cofactor">
    <cofactor evidence="17 20">
        <name>Ca(2+)</name>
        <dbReference type="ChEBI" id="CHEBI:29108"/>
    </cofactor>
    <text evidence="17 20">Binds 2 calcium ions per subunit.</text>
</comment>
<evidence type="ECO:0000256" key="9">
    <source>
        <dbReference type="ARBA" id="ARBA00022723"/>
    </source>
</evidence>
<dbReference type="InterPro" id="IPR033905">
    <property type="entry name" value="Secretory_peroxidase"/>
</dbReference>
<feature type="domain" description="Plant heme peroxidase family profile" evidence="21">
    <location>
        <begin position="29"/>
        <end position="322"/>
    </location>
</feature>
<evidence type="ECO:0000256" key="18">
    <source>
        <dbReference type="PIRSR" id="PIRSR600823-4"/>
    </source>
</evidence>
<feature type="disulfide bond" evidence="19">
    <location>
        <begin position="72"/>
        <end position="77"/>
    </location>
</feature>
<evidence type="ECO:0000256" key="6">
    <source>
        <dbReference type="ARBA" id="ARBA00022525"/>
    </source>
</evidence>
<keyword evidence="7 20" id="KW-0575">Peroxidase</keyword>
<accession>A0ABC8M698</accession>
<feature type="disulfide bond" evidence="19">
    <location>
        <begin position="39"/>
        <end position="119"/>
    </location>
</feature>
<dbReference type="PANTHER" id="PTHR31388">
    <property type="entry name" value="PEROXIDASE 72-RELATED"/>
    <property type="match status" value="1"/>
</dbReference>
<evidence type="ECO:0000256" key="2">
    <source>
        <dbReference type="ARBA" id="ARBA00002322"/>
    </source>
</evidence>
<feature type="binding site" evidence="17">
    <location>
        <position position="245"/>
    </location>
    <ligand>
        <name>Ca(2+)</name>
        <dbReference type="ChEBI" id="CHEBI:29108"/>
        <label>2</label>
    </ligand>
</feature>
<proteinExistence type="inferred from homology"/>
<keyword evidence="10 17" id="KW-0106">Calcium</keyword>
<dbReference type="Proteomes" id="UP001642260">
    <property type="component" value="Unassembled WGS sequence"/>
</dbReference>
<dbReference type="CDD" id="cd00693">
    <property type="entry name" value="secretory_peroxidase"/>
    <property type="match status" value="1"/>
</dbReference>
<dbReference type="Pfam" id="PF00141">
    <property type="entry name" value="peroxidase"/>
    <property type="match status" value="1"/>
</dbReference>
<keyword evidence="8 20" id="KW-0349">Heme</keyword>
<feature type="active site" description="Proton acceptor" evidence="15">
    <location>
        <position position="70"/>
    </location>
</feature>
<evidence type="ECO:0000256" key="13">
    <source>
        <dbReference type="ARBA" id="ARBA00023157"/>
    </source>
</evidence>
<feature type="binding site" evidence="17">
    <location>
        <position position="92"/>
    </location>
    <ligand>
        <name>Ca(2+)</name>
        <dbReference type="ChEBI" id="CHEBI:29108"/>
        <label>1</label>
    </ligand>
</feature>
<evidence type="ECO:0000256" key="20">
    <source>
        <dbReference type="RuleBase" id="RU362060"/>
    </source>
</evidence>
<dbReference type="GO" id="GO:0046872">
    <property type="term" value="F:metal ion binding"/>
    <property type="evidence" value="ECO:0007669"/>
    <property type="project" value="UniProtKB-UniRule"/>
</dbReference>
<dbReference type="InterPro" id="IPR000823">
    <property type="entry name" value="Peroxidase_pln"/>
</dbReference>
<keyword evidence="20" id="KW-0376">Hydrogen peroxide</keyword>
<evidence type="ECO:0000256" key="17">
    <source>
        <dbReference type="PIRSR" id="PIRSR600823-3"/>
    </source>
</evidence>
<feature type="site" description="Transition state stabilizer" evidence="18">
    <location>
        <position position="66"/>
    </location>
</feature>
<feature type="binding site" evidence="17">
    <location>
        <position position="80"/>
    </location>
    <ligand>
        <name>Ca(2+)</name>
        <dbReference type="ChEBI" id="CHEBI:29108"/>
        <label>1</label>
    </ligand>
</feature>
<dbReference type="GO" id="GO:0005576">
    <property type="term" value="C:extracellular region"/>
    <property type="evidence" value="ECO:0007669"/>
    <property type="project" value="UniProtKB-SubCell"/>
</dbReference>
<evidence type="ECO:0000256" key="4">
    <source>
        <dbReference type="ARBA" id="ARBA00006873"/>
    </source>
</evidence>
<feature type="binding site" evidence="17">
    <location>
        <position position="242"/>
    </location>
    <ligand>
        <name>Ca(2+)</name>
        <dbReference type="ChEBI" id="CHEBI:29108"/>
        <label>2</label>
    </ligand>
</feature>
<evidence type="ECO:0000256" key="10">
    <source>
        <dbReference type="ARBA" id="ARBA00022837"/>
    </source>
</evidence>
<comment type="caution">
    <text evidence="22">The sequence shown here is derived from an EMBL/GenBank/DDBJ whole genome shotgun (WGS) entry which is preliminary data.</text>
</comment>
<comment type="similarity">
    <text evidence="20">Belongs to the peroxidase family. Classical plant (class III) peroxidase subfamily.</text>
</comment>
<feature type="chain" id="PRO_5044525113" description="Peroxidase" evidence="20">
    <location>
        <begin position="25"/>
        <end position="341"/>
    </location>
</feature>
<dbReference type="GO" id="GO:0042744">
    <property type="term" value="P:hydrogen peroxide catabolic process"/>
    <property type="evidence" value="ECO:0007669"/>
    <property type="project" value="UniProtKB-KW"/>
</dbReference>
<dbReference type="GO" id="GO:0140825">
    <property type="term" value="F:lactoperoxidase activity"/>
    <property type="evidence" value="ECO:0007669"/>
    <property type="project" value="UniProtKB-EC"/>
</dbReference>
<dbReference type="EMBL" id="CAKOAT010940709">
    <property type="protein sequence ID" value="CAH8391293.1"/>
    <property type="molecule type" value="Genomic_DNA"/>
</dbReference>
<keyword evidence="20" id="KW-0732">Signal</keyword>
<comment type="cofactor">
    <cofactor evidence="17 20">
        <name>heme b</name>
        <dbReference type="ChEBI" id="CHEBI:60344"/>
    </cofactor>
    <text evidence="17 20">Binds 1 heme b (iron(II)-protoporphyrin IX) group per subunit.</text>
</comment>
<dbReference type="PRINTS" id="PR00458">
    <property type="entry name" value="PEROXIDASE"/>
</dbReference>
<dbReference type="InterPro" id="IPR019793">
    <property type="entry name" value="Peroxidases_heam-ligand_BS"/>
</dbReference>
<keyword evidence="9 17" id="KW-0479">Metal-binding</keyword>
<dbReference type="EC" id="1.11.1.7" evidence="5 20"/>
<keyword evidence="11 20" id="KW-0560">Oxidoreductase</keyword>
<comment type="similarity">
    <text evidence="4">Belongs to the peroxidase family. Ascorbate peroxidase subfamily.</text>
</comment>
<organism evidence="22 23">
    <name type="scientific">Eruca vesicaria subsp. sativa</name>
    <name type="common">Garden rocket</name>
    <name type="synonym">Eruca sativa</name>
    <dbReference type="NCBI Taxonomy" id="29727"/>
    <lineage>
        <taxon>Eukaryota</taxon>
        <taxon>Viridiplantae</taxon>
        <taxon>Streptophyta</taxon>
        <taxon>Embryophyta</taxon>
        <taxon>Tracheophyta</taxon>
        <taxon>Spermatophyta</taxon>
        <taxon>Magnoliopsida</taxon>
        <taxon>eudicotyledons</taxon>
        <taxon>Gunneridae</taxon>
        <taxon>Pentapetalae</taxon>
        <taxon>rosids</taxon>
        <taxon>malvids</taxon>
        <taxon>Brassicales</taxon>
        <taxon>Brassicaceae</taxon>
        <taxon>Brassiceae</taxon>
        <taxon>Eruca</taxon>
    </lineage>
</organism>
<dbReference type="PROSITE" id="PS00435">
    <property type="entry name" value="PEROXIDASE_1"/>
    <property type="match status" value="1"/>
</dbReference>
<keyword evidence="13 19" id="KW-1015">Disulfide bond</keyword>
<keyword evidence="23" id="KW-1185">Reference proteome</keyword>
<feature type="binding site" evidence="17">
    <location>
        <position position="76"/>
    </location>
    <ligand>
        <name>Ca(2+)</name>
        <dbReference type="ChEBI" id="CHEBI:29108"/>
        <label>1</label>
    </ligand>
</feature>
<evidence type="ECO:0000256" key="11">
    <source>
        <dbReference type="ARBA" id="ARBA00023002"/>
    </source>
</evidence>
<dbReference type="GO" id="GO:0020037">
    <property type="term" value="F:heme binding"/>
    <property type="evidence" value="ECO:0007669"/>
    <property type="project" value="UniProtKB-UniRule"/>
</dbReference>
<evidence type="ECO:0000256" key="8">
    <source>
        <dbReference type="ARBA" id="ARBA00022617"/>
    </source>
</evidence>
<dbReference type="SUPFAM" id="SSF48113">
    <property type="entry name" value="Heme-dependent peroxidases"/>
    <property type="match status" value="1"/>
</dbReference>
<dbReference type="PANTHER" id="PTHR31388:SF217">
    <property type="entry name" value="PEROXIDASE"/>
    <property type="match status" value="1"/>
</dbReference>
<dbReference type="FunFam" id="1.10.420.10:FF:000001">
    <property type="entry name" value="Peroxidase"/>
    <property type="match status" value="1"/>
</dbReference>
<dbReference type="InterPro" id="IPR002016">
    <property type="entry name" value="Haem_peroxidase"/>
</dbReference>
<feature type="binding site" evidence="16">
    <location>
        <position position="167"/>
    </location>
    <ligand>
        <name>substrate</name>
    </ligand>
</feature>
<dbReference type="Gene3D" id="1.10.420.10">
    <property type="entry name" value="Peroxidase, domain 2"/>
    <property type="match status" value="1"/>
</dbReference>
<keyword evidence="6 20" id="KW-0964">Secreted</keyword>
<evidence type="ECO:0000256" key="5">
    <source>
        <dbReference type="ARBA" id="ARBA00012313"/>
    </source>
</evidence>
<dbReference type="AlphaFoldDB" id="A0ABC8M698"/>
<dbReference type="PROSITE" id="PS50873">
    <property type="entry name" value="PEROXIDASE_4"/>
    <property type="match status" value="1"/>
</dbReference>
<sequence length="341" mass="37572">MPSNQLITFLVIVVSLLLQGNNNAVVEAQLNQDFYSSTCPSLLPIVRGAVRTNILLEPRMGASILRLFYHDCFVNGCDGSILLDDTSSFTGEQNAASNRNSARGFNVIDNIKSRVERECPGIVSCADILAIAARDSVVQLGGPSWDVLLGRRDARTASQAAANSSIPAPTSSLRELITSFRKAGFTTREMVALSGAHTIGQAQCRNFQTRIYNETNISPFFAARLRLKCPPTSGDRNLASLDYLTPFVFDNNYFRNLMSQKGLLHSDQELFNGGSTDSIVREYSQNPTLFRSDFSAAMFKMSLLNPLTGSDGDVRQICGRRRRTMWLENIPNVTPSLNKIL</sequence>
<dbReference type="GO" id="GO:0006979">
    <property type="term" value="P:response to oxidative stress"/>
    <property type="evidence" value="ECO:0007669"/>
    <property type="project" value="UniProtKB-UniRule"/>
</dbReference>
<comment type="function">
    <text evidence="2">Removal of H(2)O(2), oxidation of toxic reductants, biosynthesis and degradation of lignin, suberization, auxin catabolism, response to environmental stresses such as wounding, pathogen attack and oxidative stress. These functions might be dependent on each isozyme/isoform in each plant tissue.</text>
</comment>
<dbReference type="Gene3D" id="1.10.520.10">
    <property type="match status" value="1"/>
</dbReference>
<evidence type="ECO:0000256" key="1">
    <source>
        <dbReference type="ARBA" id="ARBA00000189"/>
    </source>
</evidence>
<evidence type="ECO:0000313" key="23">
    <source>
        <dbReference type="Proteomes" id="UP001642260"/>
    </source>
</evidence>
<feature type="binding site" evidence="17">
    <location>
        <position position="71"/>
    </location>
    <ligand>
        <name>Ca(2+)</name>
        <dbReference type="ChEBI" id="CHEBI:29108"/>
        <label>1</label>
    </ligand>
</feature>
<evidence type="ECO:0000313" key="22">
    <source>
        <dbReference type="EMBL" id="CAH8391293.1"/>
    </source>
</evidence>
<evidence type="ECO:0000256" key="3">
    <source>
        <dbReference type="ARBA" id="ARBA00004116"/>
    </source>
</evidence>
<evidence type="ECO:0000256" key="15">
    <source>
        <dbReference type="PIRSR" id="PIRSR600823-1"/>
    </source>
</evidence>
<reference evidence="22 23" key="1">
    <citation type="submission" date="2022-03" db="EMBL/GenBank/DDBJ databases">
        <authorList>
            <person name="Macdonald S."/>
            <person name="Ahmed S."/>
            <person name="Newling K."/>
        </authorList>
    </citation>
    <scope>NUCLEOTIDE SEQUENCE [LARGE SCALE GENOMIC DNA]</scope>
</reference>
<dbReference type="InterPro" id="IPR010255">
    <property type="entry name" value="Haem_peroxidase_sf"/>
</dbReference>
<dbReference type="GO" id="GO:0005773">
    <property type="term" value="C:vacuole"/>
    <property type="evidence" value="ECO:0007669"/>
    <property type="project" value="UniProtKB-SubCell"/>
</dbReference>